<organism evidence="2">
    <name type="scientific">Arion vulgaris</name>
    <dbReference type="NCBI Taxonomy" id="1028688"/>
    <lineage>
        <taxon>Eukaryota</taxon>
        <taxon>Metazoa</taxon>
        <taxon>Spiralia</taxon>
        <taxon>Lophotrochozoa</taxon>
        <taxon>Mollusca</taxon>
        <taxon>Gastropoda</taxon>
        <taxon>Heterobranchia</taxon>
        <taxon>Euthyneura</taxon>
        <taxon>Panpulmonata</taxon>
        <taxon>Eupulmonata</taxon>
        <taxon>Stylommatophora</taxon>
        <taxon>Helicina</taxon>
        <taxon>Arionoidea</taxon>
        <taxon>Arionidae</taxon>
        <taxon>Arion</taxon>
    </lineage>
</organism>
<dbReference type="EMBL" id="HACG01004567">
    <property type="protein sequence ID" value="CEK51432.1"/>
    <property type="molecule type" value="Transcribed_RNA"/>
</dbReference>
<name>A0A0B6Y576_9EUPU</name>
<feature type="non-terminal residue" evidence="2">
    <location>
        <position position="1"/>
    </location>
</feature>
<evidence type="ECO:0000313" key="2">
    <source>
        <dbReference type="EMBL" id="CEK51432.1"/>
    </source>
</evidence>
<accession>A0A0B6Y576</accession>
<proteinExistence type="predicted"/>
<gene>
    <name evidence="2" type="primary">ORF13395</name>
</gene>
<feature type="region of interest" description="Disordered" evidence="1">
    <location>
        <begin position="110"/>
        <end position="130"/>
    </location>
</feature>
<sequence length="130" mass="14290">LASTYGSFWMENENHGINCDQPSADNIGILCSKVDVSVAGETCEEQSVLTSLSKLPDPTEEFLNRHQPLAHEECLTQAKTRDLTSSPVHDTGSGVVLWQQSCKQNIMDVNPDEVTPPQSNENSLPTDINY</sequence>
<dbReference type="AlphaFoldDB" id="A0A0B6Y576"/>
<reference evidence="2" key="1">
    <citation type="submission" date="2014-12" db="EMBL/GenBank/DDBJ databases">
        <title>Insight into the proteome of Arion vulgaris.</title>
        <authorList>
            <person name="Aradska J."/>
            <person name="Bulat T."/>
            <person name="Smidak R."/>
            <person name="Sarate P."/>
            <person name="Gangsoo J."/>
            <person name="Sialana F."/>
            <person name="Bilban M."/>
            <person name="Lubec G."/>
        </authorList>
    </citation>
    <scope>NUCLEOTIDE SEQUENCE</scope>
    <source>
        <tissue evidence="2">Skin</tissue>
    </source>
</reference>
<feature type="non-terminal residue" evidence="2">
    <location>
        <position position="130"/>
    </location>
</feature>
<feature type="compositionally biased region" description="Polar residues" evidence="1">
    <location>
        <begin position="116"/>
        <end position="130"/>
    </location>
</feature>
<protein>
    <submittedName>
        <fullName evidence="2">Uncharacterized protein</fullName>
    </submittedName>
</protein>
<evidence type="ECO:0000256" key="1">
    <source>
        <dbReference type="SAM" id="MobiDB-lite"/>
    </source>
</evidence>